<dbReference type="Pfam" id="PF01870">
    <property type="entry name" value="Hjc"/>
    <property type="match status" value="1"/>
</dbReference>
<dbReference type="EC" id="3.1.21.10" evidence="11"/>
<feature type="binding site" evidence="11">
    <location>
        <position position="52"/>
    </location>
    <ligand>
        <name>Mg(2+)</name>
        <dbReference type="ChEBI" id="CHEBI:18420"/>
    </ligand>
</feature>
<dbReference type="Proteomes" id="UP001369247">
    <property type="component" value="Unassembled WGS sequence"/>
</dbReference>
<evidence type="ECO:0000313" key="12">
    <source>
        <dbReference type="EMBL" id="MEJ8542067.1"/>
    </source>
</evidence>
<evidence type="ECO:0000256" key="5">
    <source>
        <dbReference type="ARBA" id="ARBA00022801"/>
    </source>
</evidence>
<keyword evidence="9 11" id="KW-0234">DNA repair</keyword>
<evidence type="ECO:0000256" key="3">
    <source>
        <dbReference type="ARBA" id="ARBA00022759"/>
    </source>
</evidence>
<dbReference type="RefSeq" id="WP_074359520.1">
    <property type="nucleotide sequence ID" value="NZ_CP104550.1"/>
</dbReference>
<evidence type="ECO:0000256" key="11">
    <source>
        <dbReference type="HAMAP-Rule" id="MF_01490"/>
    </source>
</evidence>
<dbReference type="InterPro" id="IPR002732">
    <property type="entry name" value="Hjc"/>
</dbReference>
<evidence type="ECO:0000256" key="4">
    <source>
        <dbReference type="ARBA" id="ARBA00022763"/>
    </source>
</evidence>
<keyword evidence="1 11" id="KW-0540">Nuclease</keyword>
<dbReference type="Gene3D" id="3.40.1350.10">
    <property type="match status" value="1"/>
</dbReference>
<dbReference type="GO" id="GO:0006310">
    <property type="term" value="P:DNA recombination"/>
    <property type="evidence" value="ECO:0007669"/>
    <property type="project" value="UniProtKB-UniRule"/>
</dbReference>
<evidence type="ECO:0000256" key="8">
    <source>
        <dbReference type="ARBA" id="ARBA00023172"/>
    </source>
</evidence>
<dbReference type="PIRSF" id="PIRSF004985">
    <property type="entry name" value="Hlld_jn_rslvs_ar"/>
    <property type="match status" value="1"/>
</dbReference>
<dbReference type="GO" id="GO:0000287">
    <property type="term" value="F:magnesium ion binding"/>
    <property type="evidence" value="ECO:0007669"/>
    <property type="project" value="UniProtKB-UniRule"/>
</dbReference>
<comment type="subunit">
    <text evidence="11">Homodimer.</text>
</comment>
<feature type="binding site" evidence="11">
    <location>
        <position position="9"/>
    </location>
    <ligand>
        <name>Mg(2+)</name>
        <dbReference type="ChEBI" id="CHEBI:18420"/>
    </ligand>
</feature>
<keyword evidence="6 11" id="KW-0460">Magnesium</keyword>
<dbReference type="GeneID" id="75107304"/>
<evidence type="ECO:0000256" key="7">
    <source>
        <dbReference type="ARBA" id="ARBA00023125"/>
    </source>
</evidence>
<feature type="site" description="Transition state stabilizer" evidence="11">
    <location>
        <position position="54"/>
    </location>
</feature>
<keyword evidence="8 11" id="KW-0233">DNA recombination</keyword>
<evidence type="ECO:0000256" key="2">
    <source>
        <dbReference type="ARBA" id="ARBA00022723"/>
    </source>
</evidence>
<dbReference type="HAMAP" id="MF_01490">
    <property type="entry name" value="HJ_Resolv_Hjc"/>
    <property type="match status" value="1"/>
</dbReference>
<reference evidence="13" key="1">
    <citation type="submission" date="2022-09" db="EMBL/GenBank/DDBJ databases">
        <title>Characterization of three MwoI isoschizomers from sequenced genome and metagenomes.</title>
        <authorList>
            <person name="Fomenkov A."/>
            <person name="Xu S.Y."/>
            <person name="Roberts R.J."/>
        </authorList>
    </citation>
    <scope>NUCLEOTIDE SEQUENCE</scope>
    <source>
        <strain evidence="13">DSM 2970</strain>
    </source>
</reference>
<dbReference type="EMBL" id="CP104550">
    <property type="protein sequence ID" value="UXH31587.1"/>
    <property type="molecule type" value="Genomic_DNA"/>
</dbReference>
<dbReference type="CDD" id="cd00523">
    <property type="entry name" value="Holliday_junction_resolvase"/>
    <property type="match status" value="1"/>
</dbReference>
<evidence type="ECO:0000313" key="13">
    <source>
        <dbReference type="EMBL" id="UXH31587.1"/>
    </source>
</evidence>
<evidence type="ECO:0000256" key="9">
    <source>
        <dbReference type="ARBA" id="ARBA00023204"/>
    </source>
</evidence>
<dbReference type="Proteomes" id="UP001065373">
    <property type="component" value="Chromosome"/>
</dbReference>
<keyword evidence="3 11" id="KW-0255">Endonuclease</keyword>
<organism evidence="13">
    <name type="scientific">Methanothermobacter wolfeii</name>
    <name type="common">Methanobacterium wolfei</name>
    <dbReference type="NCBI Taxonomy" id="145261"/>
    <lineage>
        <taxon>Archaea</taxon>
        <taxon>Methanobacteriati</taxon>
        <taxon>Methanobacteriota</taxon>
        <taxon>Methanomada group</taxon>
        <taxon>Methanobacteria</taxon>
        <taxon>Methanobacteriales</taxon>
        <taxon>Methanobacteriaceae</taxon>
        <taxon>Methanothermobacter</taxon>
    </lineage>
</organism>
<reference evidence="12 14" key="2">
    <citation type="submission" date="2023-12" db="EMBL/GenBank/DDBJ databases">
        <title>Phenotypic and Genomic Characterization of Methanothermobacter wolfeii Strain BSEL, a CO2-Capturing Archaeon with Minimal Nutrient Requirements.</title>
        <authorList>
            <person name="Ale Enriquez F."/>
            <person name="Ahring B.K."/>
        </authorList>
    </citation>
    <scope>NUCLEOTIDE SEQUENCE [LARGE SCALE GENOMIC DNA]</scope>
    <source>
        <strain evidence="12 14">BSEL-1</strain>
    </source>
</reference>
<evidence type="ECO:0000256" key="6">
    <source>
        <dbReference type="ARBA" id="ARBA00022842"/>
    </source>
</evidence>
<comment type="function">
    <text evidence="11">A structure-specific endonuclease that resolves Holliday junction (HJ) intermediates during genetic recombination. Cleaves 4-way DNA junctions introducing paired nicks in opposing strands, leaving a 5'-terminal phosphate and a 3'-terminal hydroxyl group that are subsequently ligated to produce recombinant products.</text>
</comment>
<keyword evidence="7 11" id="KW-0238">DNA-binding</keyword>
<dbReference type="AlphaFoldDB" id="A0A9E7RUF4"/>
<evidence type="ECO:0000256" key="10">
    <source>
        <dbReference type="ARBA" id="ARBA00029354"/>
    </source>
</evidence>
<dbReference type="SUPFAM" id="SSF52980">
    <property type="entry name" value="Restriction endonuclease-like"/>
    <property type="match status" value="1"/>
</dbReference>
<keyword evidence="5 11" id="KW-0378">Hydrolase</keyword>
<comment type="similarity">
    <text evidence="11">Belongs to the Holliday junction resolvase Hjc family.</text>
</comment>
<dbReference type="GO" id="GO:0003677">
    <property type="term" value="F:DNA binding"/>
    <property type="evidence" value="ECO:0007669"/>
    <property type="project" value="UniProtKB-KW"/>
</dbReference>
<dbReference type="EMBL" id="JAXUHJ010000003">
    <property type="protein sequence ID" value="MEJ8542067.1"/>
    <property type="molecule type" value="Genomic_DNA"/>
</dbReference>
<feature type="binding site" evidence="11">
    <location>
        <position position="39"/>
    </location>
    <ligand>
        <name>Mg(2+)</name>
        <dbReference type="ChEBI" id="CHEBI:18420"/>
    </ligand>
</feature>
<dbReference type="PANTHER" id="PTHR39651:SF1">
    <property type="entry name" value="HOLLIDAY JUNCTION RESOLVASE HJC"/>
    <property type="match status" value="1"/>
</dbReference>
<comment type="cofactor">
    <cofactor evidence="11">
        <name>Mg(2+)</name>
        <dbReference type="ChEBI" id="CHEBI:18420"/>
    </cofactor>
    <text evidence="11">Binds 1 Mg(2+) ion per subunit.</text>
</comment>
<evidence type="ECO:0000256" key="1">
    <source>
        <dbReference type="ARBA" id="ARBA00022722"/>
    </source>
</evidence>
<feature type="active site" evidence="11">
    <location>
        <position position="29"/>
    </location>
</feature>
<comment type="catalytic activity">
    <reaction evidence="10 11">
        <text>Endonucleolytic cleavage at a junction such as a reciprocal single-stranded crossover between two homologous DNA duplexes (Holliday junction).</text>
        <dbReference type="EC" id="3.1.21.10"/>
    </reaction>
</comment>
<keyword evidence="2 11" id="KW-0479">Metal-binding</keyword>
<keyword evidence="4 11" id="KW-0227">DNA damage</keyword>
<dbReference type="InterPro" id="IPR014428">
    <property type="entry name" value="Hjc_arc"/>
</dbReference>
<keyword evidence="14" id="KW-1185">Reference proteome</keyword>
<gene>
    <name evidence="11 13" type="primary">hjc</name>
    <name evidence="13" type="ORF">N5910_08590</name>
    <name evidence="12" type="ORF">U2150_00975</name>
</gene>
<accession>A0A9E7RUF4</accession>
<sequence length="136" mass="15617">MVKKGSREERDLVKLLWDNGFAAMRAPASGGATKKPLPDVIAGNGRIYLAIEVKTTSRDRIYIDSRKMNGLKEFSDTFGARPYIGIKFKYRDWIFLSPEDLEVTRAENYRLDLDIALERGRDIHEILGRERQTRLG</sequence>
<evidence type="ECO:0000313" key="14">
    <source>
        <dbReference type="Proteomes" id="UP001369247"/>
    </source>
</evidence>
<dbReference type="InterPro" id="IPR011856">
    <property type="entry name" value="tRNA_endonuc-like_dom_sf"/>
</dbReference>
<dbReference type="GO" id="GO:0008821">
    <property type="term" value="F:crossover junction DNA endonuclease activity"/>
    <property type="evidence" value="ECO:0007669"/>
    <property type="project" value="UniProtKB-UniRule"/>
</dbReference>
<dbReference type="GeneID" id="58979320"/>
<dbReference type="NCBIfam" id="NF040854">
    <property type="entry name" value="Hol_resolv_Hjc"/>
    <property type="match status" value="1"/>
</dbReference>
<dbReference type="PANTHER" id="PTHR39651">
    <property type="entry name" value="HOLLIDAY JUNCTION RESOLVASE HJC"/>
    <property type="match status" value="1"/>
</dbReference>
<name>A0A9E7RUF4_METWO</name>
<dbReference type="InterPro" id="IPR011335">
    <property type="entry name" value="Restrct_endonuc-II-like"/>
</dbReference>
<dbReference type="GO" id="GO:0006281">
    <property type="term" value="P:DNA repair"/>
    <property type="evidence" value="ECO:0007669"/>
    <property type="project" value="UniProtKB-UniRule"/>
</dbReference>
<protein>
    <recommendedName>
        <fullName evidence="11">Crossover junction endodeoxyribonuclease Hjc</fullName>
        <shortName evidence="11">Hjc</shortName>
        <ecNumber evidence="11">3.1.21.10</ecNumber>
    </recommendedName>
    <alternativeName>
        <fullName evidence="11">Holliday junction resolvase Hjc</fullName>
    </alternativeName>
</protein>
<proteinExistence type="inferred from homology"/>